<dbReference type="InterPro" id="IPR013762">
    <property type="entry name" value="Integrase-like_cat_sf"/>
</dbReference>
<evidence type="ECO:0000256" key="1">
    <source>
        <dbReference type="ARBA" id="ARBA00023172"/>
    </source>
</evidence>
<dbReference type="Gene3D" id="1.10.443.10">
    <property type="entry name" value="Intergrase catalytic core"/>
    <property type="match status" value="1"/>
</dbReference>
<dbReference type="SUPFAM" id="SSF56349">
    <property type="entry name" value="DNA breaking-rejoining enzymes"/>
    <property type="match status" value="1"/>
</dbReference>
<dbReference type="Proteomes" id="UP001642464">
    <property type="component" value="Unassembled WGS sequence"/>
</dbReference>
<dbReference type="InterPro" id="IPR011010">
    <property type="entry name" value="DNA_brk_join_enz"/>
</dbReference>
<organism evidence="4 5">
    <name type="scientific">Durusdinium trenchii</name>
    <dbReference type="NCBI Taxonomy" id="1381693"/>
    <lineage>
        <taxon>Eukaryota</taxon>
        <taxon>Sar</taxon>
        <taxon>Alveolata</taxon>
        <taxon>Dinophyceae</taxon>
        <taxon>Suessiales</taxon>
        <taxon>Symbiodiniaceae</taxon>
        <taxon>Durusdinium</taxon>
    </lineage>
</organism>
<feature type="domain" description="Tyr recombinase" evidence="3">
    <location>
        <begin position="44"/>
        <end position="204"/>
    </location>
</feature>
<dbReference type="EMBL" id="CAXAMM010041548">
    <property type="protein sequence ID" value="CAK9099913.1"/>
    <property type="molecule type" value="Genomic_DNA"/>
</dbReference>
<evidence type="ECO:0000313" key="5">
    <source>
        <dbReference type="Proteomes" id="UP001642464"/>
    </source>
</evidence>
<protein>
    <submittedName>
        <fullName evidence="4">Tyr recombinase domain-containing protein</fullName>
    </submittedName>
</protein>
<dbReference type="InterPro" id="IPR002104">
    <property type="entry name" value="Integrase_catalytic"/>
</dbReference>
<evidence type="ECO:0000313" key="4">
    <source>
        <dbReference type="EMBL" id="CAK9099913.1"/>
    </source>
</evidence>
<name>A0ABP0RHQ3_9DINO</name>
<keyword evidence="5" id="KW-1185">Reference proteome</keyword>
<reference evidence="4 5" key="1">
    <citation type="submission" date="2024-02" db="EMBL/GenBank/DDBJ databases">
        <authorList>
            <person name="Chen Y."/>
            <person name="Shah S."/>
            <person name="Dougan E. K."/>
            <person name="Thang M."/>
            <person name="Chan C."/>
        </authorList>
    </citation>
    <scope>NUCLEOTIDE SEQUENCE [LARGE SCALE GENOMIC DNA]</scope>
</reference>
<feature type="region of interest" description="Disordered" evidence="2">
    <location>
        <begin position="1"/>
        <end position="29"/>
    </location>
</feature>
<keyword evidence="1" id="KW-0233">DNA recombination</keyword>
<gene>
    <name evidence="4" type="ORF">SCF082_LOCUS46781</name>
</gene>
<sequence length="263" mass="29778">MAARRTAVRRGSTRKGKGQKTKTKSKKTLGKAAALPGQLRSLWLLHVLKEGSCWLYVALLLTHVLCLRITECLRLQSRDFSFKTNSVLVGPLKKQAAVRKPLLPEVKQVLKFLKEKGITRKRTTRKGARGEVTWIDRWRWPDQGQLFPTSRDDSYGTCRSKDTACKAVSRLRKTFHEPVESSIRTHSGRHRMVNDLKSAGIPDEVGMAFARIKDRKTYEGYGKFSEDQKHTVIKKNKALRDTVASLFPKGHGVIAKASKRGRN</sequence>
<proteinExistence type="predicted"/>
<comment type="caution">
    <text evidence="4">The sequence shown here is derived from an EMBL/GenBank/DDBJ whole genome shotgun (WGS) entry which is preliminary data.</text>
</comment>
<evidence type="ECO:0000259" key="3">
    <source>
        <dbReference type="Pfam" id="PF00589"/>
    </source>
</evidence>
<accession>A0ABP0RHQ3</accession>
<dbReference type="Pfam" id="PF00589">
    <property type="entry name" value="Phage_integrase"/>
    <property type="match status" value="1"/>
</dbReference>
<evidence type="ECO:0000256" key="2">
    <source>
        <dbReference type="SAM" id="MobiDB-lite"/>
    </source>
</evidence>